<evidence type="ECO:0000313" key="2">
    <source>
        <dbReference type="Proteomes" id="UP000006765"/>
    </source>
</evidence>
<sequence>MKRFALLGALMLAGCAPYSGYYRAGATTGAMEAALTECQVAAVQRVPPNTQLRRTPILQTQPARVYCKDDRCIAYPARYAGGRAYTTDVNAGLRGRVVRQCMAREGYRPVTVPLCGSDVPEALRRTAQTRMPPLGPNVCSVRGQDGRYGFVVTG</sequence>
<keyword evidence="2" id="KW-1185">Reference proteome</keyword>
<dbReference type="RefSeq" id="WP_007427462.1">
    <property type="nucleotide sequence ID" value="NZ_AMGO01000052.1"/>
</dbReference>
<gene>
    <name evidence="1" type="ORF">OCGS_2310</name>
</gene>
<proteinExistence type="predicted"/>
<dbReference type="EMBL" id="AMGO01000052">
    <property type="protein sequence ID" value="EKE43578.1"/>
    <property type="molecule type" value="Genomic_DNA"/>
</dbReference>
<protein>
    <submittedName>
        <fullName evidence="1">Putative lipoprotein</fullName>
    </submittedName>
</protein>
<dbReference type="STRING" id="1231392.OCGS_2310"/>
<keyword evidence="1" id="KW-0449">Lipoprotein</keyword>
<name>K2H7I5_9RHOB</name>
<dbReference type="OrthoDB" id="7274329at2"/>
<dbReference type="AlphaFoldDB" id="K2H7I5"/>
<reference evidence="1 2" key="1">
    <citation type="journal article" date="2012" name="J. Bacteriol.">
        <title>Draft Genome Sequence of Oceaniovalibus guishaninsula JLT2003T.</title>
        <authorList>
            <person name="Tang K."/>
            <person name="Liu K."/>
            <person name="Jiao N."/>
        </authorList>
    </citation>
    <scope>NUCLEOTIDE SEQUENCE [LARGE SCALE GENOMIC DNA]</scope>
    <source>
        <strain evidence="1 2">JLT2003</strain>
    </source>
</reference>
<dbReference type="PROSITE" id="PS51257">
    <property type="entry name" value="PROKAR_LIPOPROTEIN"/>
    <property type="match status" value="1"/>
</dbReference>
<dbReference type="Proteomes" id="UP000006765">
    <property type="component" value="Unassembled WGS sequence"/>
</dbReference>
<accession>K2H7I5</accession>
<dbReference type="eggNOG" id="ENOG5031A3Q">
    <property type="taxonomic scope" value="Bacteria"/>
</dbReference>
<organism evidence="1 2">
    <name type="scientific">Oceaniovalibus guishaninsula JLT2003</name>
    <dbReference type="NCBI Taxonomy" id="1231392"/>
    <lineage>
        <taxon>Bacteria</taxon>
        <taxon>Pseudomonadati</taxon>
        <taxon>Pseudomonadota</taxon>
        <taxon>Alphaproteobacteria</taxon>
        <taxon>Rhodobacterales</taxon>
        <taxon>Roseobacteraceae</taxon>
        <taxon>Oceaniovalibus</taxon>
    </lineage>
</organism>
<comment type="caution">
    <text evidence="1">The sequence shown here is derived from an EMBL/GenBank/DDBJ whole genome shotgun (WGS) entry which is preliminary data.</text>
</comment>
<evidence type="ECO:0000313" key="1">
    <source>
        <dbReference type="EMBL" id="EKE43578.1"/>
    </source>
</evidence>